<evidence type="ECO:0000313" key="2">
    <source>
        <dbReference type="Proteomes" id="UP000003082"/>
    </source>
</evidence>
<gene>
    <name evidence="1" type="ORF">CAMRE0001_0137</name>
</gene>
<dbReference type="AlphaFoldDB" id="B9CXU7"/>
<sequence>MRFKFTKRIWTANLKFEPKFGCLYKNITNKNTPKIMR</sequence>
<keyword evidence="2" id="KW-1185">Reference proteome</keyword>
<name>B9CXU7_CAMRE</name>
<evidence type="ECO:0000313" key="1">
    <source>
        <dbReference type="EMBL" id="EEF15424.1"/>
    </source>
</evidence>
<dbReference type="EMBL" id="ACFU01000001">
    <property type="protein sequence ID" value="EEF15424.1"/>
    <property type="molecule type" value="Genomic_DNA"/>
</dbReference>
<organism evidence="1 2">
    <name type="scientific">Campylobacter rectus RM3267</name>
    <dbReference type="NCBI Taxonomy" id="553218"/>
    <lineage>
        <taxon>Bacteria</taxon>
        <taxon>Pseudomonadati</taxon>
        <taxon>Campylobacterota</taxon>
        <taxon>Epsilonproteobacteria</taxon>
        <taxon>Campylobacterales</taxon>
        <taxon>Campylobacteraceae</taxon>
        <taxon>Campylobacter</taxon>
    </lineage>
</organism>
<protein>
    <submittedName>
        <fullName evidence="1">Uncharacterized protein</fullName>
    </submittedName>
</protein>
<dbReference type="Proteomes" id="UP000003082">
    <property type="component" value="Unassembled WGS sequence"/>
</dbReference>
<accession>B9CXU7</accession>
<dbReference type="STRING" id="553218.CAMRE0001_0137"/>
<reference evidence="1 2" key="1">
    <citation type="submission" date="2008-08" db="EMBL/GenBank/DDBJ databases">
        <authorList>
            <person name="Madupu R."/>
            <person name="Durkin A.S."/>
            <person name="Torralba M."/>
            <person name="Methe B."/>
            <person name="Sutton G.G."/>
            <person name="Strausberg R.L."/>
            <person name="Nelson K.E."/>
        </authorList>
    </citation>
    <scope>NUCLEOTIDE SEQUENCE [LARGE SCALE GENOMIC DNA]</scope>
    <source>
        <strain evidence="1 2">RM3267</strain>
    </source>
</reference>
<comment type="caution">
    <text evidence="1">The sequence shown here is derived from an EMBL/GenBank/DDBJ whole genome shotgun (WGS) entry which is preliminary data.</text>
</comment>
<proteinExistence type="predicted"/>
<dbReference type="eggNOG" id="ENOG5031B13">
    <property type="taxonomic scope" value="Bacteria"/>
</dbReference>